<organism evidence="2 3">
    <name type="scientific">Acacia crassicarpa</name>
    <name type="common">northern wattle</name>
    <dbReference type="NCBI Taxonomy" id="499986"/>
    <lineage>
        <taxon>Eukaryota</taxon>
        <taxon>Viridiplantae</taxon>
        <taxon>Streptophyta</taxon>
        <taxon>Embryophyta</taxon>
        <taxon>Tracheophyta</taxon>
        <taxon>Spermatophyta</taxon>
        <taxon>Magnoliopsida</taxon>
        <taxon>eudicotyledons</taxon>
        <taxon>Gunneridae</taxon>
        <taxon>Pentapetalae</taxon>
        <taxon>rosids</taxon>
        <taxon>fabids</taxon>
        <taxon>Fabales</taxon>
        <taxon>Fabaceae</taxon>
        <taxon>Caesalpinioideae</taxon>
        <taxon>mimosoid clade</taxon>
        <taxon>Acacieae</taxon>
        <taxon>Acacia</taxon>
    </lineage>
</organism>
<comment type="caution">
    <text evidence="2">The sequence shown here is derived from an EMBL/GenBank/DDBJ whole genome shotgun (WGS) entry which is preliminary data.</text>
</comment>
<dbReference type="Proteomes" id="UP001293593">
    <property type="component" value="Unassembled WGS sequence"/>
</dbReference>
<dbReference type="EMBL" id="JAWXYG010000004">
    <property type="protein sequence ID" value="KAK4274313.1"/>
    <property type="molecule type" value="Genomic_DNA"/>
</dbReference>
<evidence type="ECO:0000313" key="3">
    <source>
        <dbReference type="Proteomes" id="UP001293593"/>
    </source>
</evidence>
<name>A0AAE1MU61_9FABA</name>
<accession>A0AAE1MU61</accession>
<evidence type="ECO:0000256" key="1">
    <source>
        <dbReference type="SAM" id="MobiDB-lite"/>
    </source>
</evidence>
<gene>
    <name evidence="2" type="ORF">QN277_017553</name>
</gene>
<dbReference type="PANTHER" id="PTHR33168">
    <property type="entry name" value="STRESS INDUCED PROTEIN-RELATED"/>
    <property type="match status" value="1"/>
</dbReference>
<sequence>MDVKKYWFSSSSSSQESQRVHLGRSYTKSRSGHWSYGGGARTVWDMLRRKLKKEKKEAYDPETYSQNFDQGVGSMEPENLCRSFSVRYADPSRILPPKHLLDS</sequence>
<protein>
    <submittedName>
        <fullName evidence="2">Uncharacterized protein</fullName>
    </submittedName>
</protein>
<evidence type="ECO:0000313" key="2">
    <source>
        <dbReference type="EMBL" id="KAK4274313.1"/>
    </source>
</evidence>
<feature type="region of interest" description="Disordered" evidence="1">
    <location>
        <begin position="1"/>
        <end position="34"/>
    </location>
</feature>
<dbReference type="AlphaFoldDB" id="A0AAE1MU61"/>
<reference evidence="2" key="1">
    <citation type="submission" date="2023-10" db="EMBL/GenBank/DDBJ databases">
        <title>Chromosome-level genome of the transformable northern wattle, Acacia crassicarpa.</title>
        <authorList>
            <person name="Massaro I."/>
            <person name="Sinha N.R."/>
            <person name="Poethig S."/>
            <person name="Leichty A.R."/>
        </authorList>
    </citation>
    <scope>NUCLEOTIDE SEQUENCE</scope>
    <source>
        <strain evidence="2">Acra3RX</strain>
        <tissue evidence="2">Leaf</tissue>
    </source>
</reference>
<keyword evidence="3" id="KW-1185">Reference proteome</keyword>
<proteinExistence type="predicted"/>